<protein>
    <recommendedName>
        <fullName evidence="9">PHD-type domain-containing protein</fullName>
    </recommendedName>
</protein>
<keyword evidence="4 7" id="KW-0863">Zinc-finger</keyword>
<feature type="domain" description="PHD-type" evidence="9">
    <location>
        <begin position="396"/>
        <end position="453"/>
    </location>
</feature>
<dbReference type="Proteomes" id="UP000283210">
    <property type="component" value="Chromosome 17"/>
</dbReference>
<dbReference type="Gene3D" id="3.30.40.10">
    <property type="entry name" value="Zinc/RING finger domain, C3HC4 (zinc finger)"/>
    <property type="match status" value="1"/>
</dbReference>
<accession>A0A437CG79</accession>
<dbReference type="Gene3D" id="3.40.395.10">
    <property type="entry name" value="Adenoviral Proteinase, Chain A"/>
    <property type="match status" value="1"/>
</dbReference>
<evidence type="ECO:0000256" key="4">
    <source>
        <dbReference type="ARBA" id="ARBA00022771"/>
    </source>
</evidence>
<evidence type="ECO:0000313" key="11">
    <source>
        <dbReference type="Proteomes" id="UP000283210"/>
    </source>
</evidence>
<evidence type="ECO:0000259" key="9">
    <source>
        <dbReference type="PROSITE" id="PS50016"/>
    </source>
</evidence>
<feature type="region of interest" description="Disordered" evidence="8">
    <location>
        <begin position="140"/>
        <end position="175"/>
    </location>
</feature>
<name>A0A437CG79_ORYJA</name>
<proteinExistence type="inferred from homology"/>
<dbReference type="InterPro" id="IPR019787">
    <property type="entry name" value="Znf_PHD-finger"/>
</dbReference>
<dbReference type="Pfam" id="PF02902">
    <property type="entry name" value="Peptidase_C48"/>
    <property type="match status" value="1"/>
</dbReference>
<keyword evidence="3" id="KW-0479">Metal-binding</keyword>
<dbReference type="InterPro" id="IPR038765">
    <property type="entry name" value="Papain-like_cys_pep_sf"/>
</dbReference>
<organism evidence="10 11">
    <name type="scientific">Oryzias javanicus</name>
    <name type="common">Javanese ricefish</name>
    <name type="synonym">Aplocheilus javanicus</name>
    <dbReference type="NCBI Taxonomy" id="123683"/>
    <lineage>
        <taxon>Eukaryota</taxon>
        <taxon>Metazoa</taxon>
        <taxon>Chordata</taxon>
        <taxon>Craniata</taxon>
        <taxon>Vertebrata</taxon>
        <taxon>Euteleostomi</taxon>
        <taxon>Actinopterygii</taxon>
        <taxon>Neopterygii</taxon>
        <taxon>Teleostei</taxon>
        <taxon>Neoteleostei</taxon>
        <taxon>Acanthomorphata</taxon>
        <taxon>Ovalentaria</taxon>
        <taxon>Atherinomorphae</taxon>
        <taxon>Beloniformes</taxon>
        <taxon>Adrianichthyidae</taxon>
        <taxon>Oryziinae</taxon>
        <taxon>Oryzias</taxon>
    </lineage>
</organism>
<dbReference type="PROSITE" id="PS50016">
    <property type="entry name" value="ZF_PHD_2"/>
    <property type="match status" value="1"/>
</dbReference>
<dbReference type="GO" id="GO:0008234">
    <property type="term" value="F:cysteine-type peptidase activity"/>
    <property type="evidence" value="ECO:0007669"/>
    <property type="project" value="InterPro"/>
</dbReference>
<evidence type="ECO:0000256" key="7">
    <source>
        <dbReference type="PROSITE-ProRule" id="PRU00146"/>
    </source>
</evidence>
<evidence type="ECO:0000313" key="10">
    <source>
        <dbReference type="EMBL" id="RVE61261.1"/>
    </source>
</evidence>
<dbReference type="AlphaFoldDB" id="A0A437CG79"/>
<reference evidence="10 11" key="1">
    <citation type="submission" date="2018-11" db="EMBL/GenBank/DDBJ databases">
        <authorList>
            <person name="Lopez-Roques C."/>
            <person name="Donnadieu C."/>
            <person name="Bouchez O."/>
            <person name="Klopp C."/>
            <person name="Cabau C."/>
            <person name="Zahm M."/>
        </authorList>
    </citation>
    <scope>NUCLEOTIDE SEQUENCE [LARGE SCALE GENOMIC DNA]</scope>
    <source>
        <strain evidence="10">RS831</strain>
        <tissue evidence="10">Whole body</tissue>
    </source>
</reference>
<keyword evidence="6" id="KW-0862">Zinc</keyword>
<dbReference type="SMART" id="SM00249">
    <property type="entry name" value="PHD"/>
    <property type="match status" value="1"/>
</dbReference>
<dbReference type="InterPro" id="IPR013083">
    <property type="entry name" value="Znf_RING/FYVE/PHD"/>
</dbReference>
<evidence type="ECO:0000256" key="6">
    <source>
        <dbReference type="ARBA" id="ARBA00022833"/>
    </source>
</evidence>
<evidence type="ECO:0000256" key="2">
    <source>
        <dbReference type="ARBA" id="ARBA00022670"/>
    </source>
</evidence>
<feature type="compositionally biased region" description="Polar residues" evidence="8">
    <location>
        <begin position="140"/>
        <end position="155"/>
    </location>
</feature>
<reference evidence="10 11" key="2">
    <citation type="submission" date="2019-01" db="EMBL/GenBank/DDBJ databases">
        <title>A chromosome length genome reference of the Java medaka (oryzias javanicus).</title>
        <authorList>
            <person name="Herpin A."/>
            <person name="Takehana Y."/>
            <person name="Naruse K."/>
            <person name="Ansai S."/>
            <person name="Kawaguchi M."/>
        </authorList>
    </citation>
    <scope>NUCLEOTIDE SEQUENCE [LARGE SCALE GENOMIC DNA]</scope>
    <source>
        <strain evidence="10">RS831</strain>
        <tissue evidence="10">Whole body</tissue>
    </source>
</reference>
<dbReference type="Pfam" id="PF00628">
    <property type="entry name" value="PHD"/>
    <property type="match status" value="1"/>
</dbReference>
<evidence type="ECO:0000256" key="8">
    <source>
        <dbReference type="SAM" id="MobiDB-lite"/>
    </source>
</evidence>
<dbReference type="GO" id="GO:0006508">
    <property type="term" value="P:proteolysis"/>
    <property type="evidence" value="ECO:0007669"/>
    <property type="project" value="UniProtKB-KW"/>
</dbReference>
<sequence length="453" mass="51494">MLLGNLGRHGNGPIYESLSNKFSKASEKDTQNYTSDNRTQGIMEKSQWDLKRVRFSGKKVGRMDEFVLQHEQMHSALLREYEDSLKISKKRHRVEEEVWKDKSQKSKRRTGLYVKPLSSPFQYVQEKQEILSQSPLCTNQTDTPACPVSSEQLPTSLDVHQPDTSADPMSTEKKSTEVVVATIPTQSRGTNILIRHSEILSLKPHQWLTGEVIEGLFHQSCNEFKMTNSIYILNHYTAGVILFGDRTELSRQRLSKVNFDNYKAAISFVNIQGNHWKLLYIVPVISSVFLVDPAHNPAEAQESEEAAKKMQEYFKMRMTFGMHDWSKTKWKGATMPHHVQQDGDSCGVVVVLIARELMKCFPVLPKITFGTSRTEMAAVRQELAQMLLSDSVFDSDSNCAICSNSTPPGSSALLTDWIQCDICGRWYHSQCLDMDQASFQEAGTKEWLCIMCM</sequence>
<dbReference type="SUPFAM" id="SSF57903">
    <property type="entry name" value="FYVE/PHD zinc finger"/>
    <property type="match status" value="1"/>
</dbReference>
<evidence type="ECO:0000256" key="1">
    <source>
        <dbReference type="ARBA" id="ARBA00005234"/>
    </source>
</evidence>
<dbReference type="OrthoDB" id="413122at2759"/>
<keyword evidence="11" id="KW-1185">Reference proteome</keyword>
<keyword evidence="5" id="KW-0378">Hydrolase</keyword>
<evidence type="ECO:0000256" key="3">
    <source>
        <dbReference type="ARBA" id="ARBA00022723"/>
    </source>
</evidence>
<dbReference type="InterPro" id="IPR019786">
    <property type="entry name" value="Zinc_finger_PHD-type_CS"/>
</dbReference>
<dbReference type="InterPro" id="IPR011011">
    <property type="entry name" value="Znf_FYVE_PHD"/>
</dbReference>
<gene>
    <name evidence="10" type="ORF">OJAV_G00168980</name>
</gene>
<comment type="similarity">
    <text evidence="1">Belongs to the peptidase C48 family.</text>
</comment>
<dbReference type="EMBL" id="CM012453">
    <property type="protein sequence ID" value="RVE61261.1"/>
    <property type="molecule type" value="Genomic_DNA"/>
</dbReference>
<feature type="region of interest" description="Disordered" evidence="8">
    <location>
        <begin position="14"/>
        <end position="40"/>
    </location>
</feature>
<keyword evidence="2" id="KW-0645">Protease</keyword>
<dbReference type="SUPFAM" id="SSF54001">
    <property type="entry name" value="Cysteine proteinases"/>
    <property type="match status" value="1"/>
</dbReference>
<dbReference type="GO" id="GO:0008270">
    <property type="term" value="F:zinc ion binding"/>
    <property type="evidence" value="ECO:0007669"/>
    <property type="project" value="UniProtKB-KW"/>
</dbReference>
<dbReference type="InterPro" id="IPR003653">
    <property type="entry name" value="Peptidase_C48_C"/>
</dbReference>
<dbReference type="PROSITE" id="PS01359">
    <property type="entry name" value="ZF_PHD_1"/>
    <property type="match status" value="1"/>
</dbReference>
<feature type="compositionally biased region" description="Polar residues" evidence="8">
    <location>
        <begin position="31"/>
        <end position="40"/>
    </location>
</feature>
<dbReference type="CDD" id="cd15517">
    <property type="entry name" value="PHD_TCF19_like"/>
    <property type="match status" value="1"/>
</dbReference>
<evidence type="ECO:0000256" key="5">
    <source>
        <dbReference type="ARBA" id="ARBA00022801"/>
    </source>
</evidence>
<dbReference type="InterPro" id="IPR001965">
    <property type="entry name" value="Znf_PHD"/>
</dbReference>